<evidence type="ECO:0000313" key="17">
    <source>
        <dbReference type="Proteomes" id="UP000190834"/>
    </source>
</evidence>
<dbReference type="OrthoDB" id="8210607at2"/>
<evidence type="ECO:0000256" key="6">
    <source>
        <dbReference type="ARBA" id="ARBA00022679"/>
    </source>
</evidence>
<dbReference type="STRING" id="1123491.SAMN02745782_01886"/>
<feature type="binding site" evidence="13">
    <location>
        <position position="119"/>
    </location>
    <ligand>
        <name>Mg(2+)</name>
        <dbReference type="ChEBI" id="CHEBI:18420"/>
    </ligand>
</feature>
<name>A0A1T4PUC3_VIBCI</name>
<evidence type="ECO:0000256" key="9">
    <source>
        <dbReference type="ARBA" id="ARBA00031996"/>
    </source>
</evidence>
<evidence type="ECO:0000256" key="5">
    <source>
        <dbReference type="ARBA" id="ARBA00019087"/>
    </source>
</evidence>
<gene>
    <name evidence="16" type="ORF">SAMN02745782_01886</name>
</gene>
<feature type="binding site" evidence="12">
    <location>
        <position position="52"/>
    </location>
    <ligand>
        <name>CoA</name>
        <dbReference type="ChEBI" id="CHEBI:57287"/>
    </ligand>
</feature>
<organism evidence="16 17">
    <name type="scientific">Vibrio cincinnatiensis DSM 19608</name>
    <dbReference type="NCBI Taxonomy" id="1123491"/>
    <lineage>
        <taxon>Bacteria</taxon>
        <taxon>Pseudomonadati</taxon>
        <taxon>Pseudomonadota</taxon>
        <taxon>Gammaproteobacteria</taxon>
        <taxon>Vibrionales</taxon>
        <taxon>Vibrionaceae</taxon>
        <taxon>Vibrio</taxon>
    </lineage>
</organism>
<evidence type="ECO:0000256" key="7">
    <source>
        <dbReference type="ARBA" id="ARBA00023191"/>
    </source>
</evidence>
<comment type="pathway">
    <text evidence="2">Siderophore biosynthesis; enterobactin biosynthesis.</text>
</comment>
<dbReference type="InterPro" id="IPR003542">
    <property type="entry name" value="Enbac_synth_compD-like"/>
</dbReference>
<comment type="catalytic activity">
    <reaction evidence="10">
        <text>apo-[aryl-carrier protein] + CoA = holo-[aryl-carrier protein] + adenosine 3',5'-bisphosphate + H(+)</text>
        <dbReference type="Rhea" id="RHEA:48404"/>
        <dbReference type="Rhea" id="RHEA-COMP:15903"/>
        <dbReference type="Rhea" id="RHEA-COMP:17557"/>
        <dbReference type="ChEBI" id="CHEBI:15378"/>
        <dbReference type="ChEBI" id="CHEBI:29999"/>
        <dbReference type="ChEBI" id="CHEBI:57287"/>
        <dbReference type="ChEBI" id="CHEBI:58343"/>
        <dbReference type="ChEBI" id="CHEBI:64479"/>
    </reaction>
</comment>
<feature type="binding site" evidence="12">
    <location>
        <position position="164"/>
    </location>
    <ligand>
        <name>CoA</name>
        <dbReference type="ChEBI" id="CHEBI:57287"/>
    </ligand>
</feature>
<evidence type="ECO:0000256" key="3">
    <source>
        <dbReference type="ARBA" id="ARBA00008342"/>
    </source>
</evidence>
<dbReference type="InterPro" id="IPR037143">
    <property type="entry name" value="4-PPantetheinyl_Trfase_dom_sf"/>
</dbReference>
<dbReference type="RefSeq" id="WP_078926267.1">
    <property type="nucleotide sequence ID" value="NZ_FUXB01000008.1"/>
</dbReference>
<keyword evidence="17" id="KW-1185">Reference proteome</keyword>
<proteinExistence type="inferred from homology"/>
<keyword evidence="7" id="KW-0259">Enterobactin biosynthesis</keyword>
<evidence type="ECO:0000259" key="15">
    <source>
        <dbReference type="Pfam" id="PF17837"/>
    </source>
</evidence>
<dbReference type="EMBL" id="FUXB01000008">
    <property type="protein sequence ID" value="SJZ94916.1"/>
    <property type="molecule type" value="Genomic_DNA"/>
</dbReference>
<feature type="binding site" evidence="12">
    <location>
        <position position="168"/>
    </location>
    <ligand>
        <name>CoA</name>
        <dbReference type="ChEBI" id="CHEBI:57287"/>
    </ligand>
</feature>
<reference evidence="17" key="1">
    <citation type="submission" date="2017-02" db="EMBL/GenBank/DDBJ databases">
        <authorList>
            <person name="Varghese N."/>
            <person name="Submissions S."/>
        </authorList>
    </citation>
    <scope>NUCLEOTIDE SEQUENCE [LARGE SCALE GENOMIC DNA]</scope>
    <source>
        <strain evidence="17">DSM 19608</strain>
    </source>
</reference>
<evidence type="ECO:0000259" key="14">
    <source>
        <dbReference type="Pfam" id="PF01648"/>
    </source>
</evidence>
<dbReference type="Pfam" id="PF01648">
    <property type="entry name" value="ACPS"/>
    <property type="match status" value="1"/>
</dbReference>
<dbReference type="GO" id="GO:0008897">
    <property type="term" value="F:holo-[acyl-carrier-protein] synthase activity"/>
    <property type="evidence" value="ECO:0007669"/>
    <property type="project" value="InterPro"/>
</dbReference>
<comment type="catalytic activity">
    <reaction evidence="11">
        <text>apo-[peptidyl-carrier protein] + CoA = holo-[peptidyl-carrier protein] + adenosine 3',5'-bisphosphate + H(+)</text>
        <dbReference type="Rhea" id="RHEA:46228"/>
        <dbReference type="Rhea" id="RHEA-COMP:11479"/>
        <dbReference type="Rhea" id="RHEA-COMP:11480"/>
        <dbReference type="ChEBI" id="CHEBI:15378"/>
        <dbReference type="ChEBI" id="CHEBI:29999"/>
        <dbReference type="ChEBI" id="CHEBI:57287"/>
        <dbReference type="ChEBI" id="CHEBI:58343"/>
        <dbReference type="ChEBI" id="CHEBI:64479"/>
    </reaction>
</comment>
<dbReference type="PANTHER" id="PTHR38096">
    <property type="entry name" value="ENTEROBACTIN SYNTHASE COMPONENT D"/>
    <property type="match status" value="1"/>
</dbReference>
<evidence type="ECO:0000256" key="2">
    <source>
        <dbReference type="ARBA" id="ARBA00004993"/>
    </source>
</evidence>
<dbReference type="GO" id="GO:0005886">
    <property type="term" value="C:plasma membrane"/>
    <property type="evidence" value="ECO:0007669"/>
    <property type="project" value="TreeGrafter"/>
</dbReference>
<protein>
    <recommendedName>
        <fullName evidence="5">Enterobactin synthase component D</fullName>
    </recommendedName>
    <alternativeName>
        <fullName evidence="8">4'-phosphopantetheinyl transferase EntD</fullName>
    </alternativeName>
    <alternativeName>
        <fullName evidence="9">Enterochelin synthase D</fullName>
    </alternativeName>
</protein>
<feature type="binding site" evidence="13">
    <location>
        <position position="121"/>
    </location>
    <ligand>
        <name>Mg(2+)</name>
        <dbReference type="ChEBI" id="CHEBI:18420"/>
    </ligand>
</feature>
<comment type="subunit">
    <text evidence="4">EntB, EntD, EntE, and EntF form a multienzyme complex called enterobactin synthase.</text>
</comment>
<evidence type="ECO:0000256" key="10">
    <source>
        <dbReference type="ARBA" id="ARBA00049176"/>
    </source>
</evidence>
<dbReference type="AlphaFoldDB" id="A0A1T4PUC3"/>
<keyword evidence="6" id="KW-0808">Transferase</keyword>
<evidence type="ECO:0000256" key="8">
    <source>
        <dbReference type="ARBA" id="ARBA00029894"/>
    </source>
</evidence>
<dbReference type="Proteomes" id="UP000190834">
    <property type="component" value="Unassembled WGS sequence"/>
</dbReference>
<feature type="binding site" evidence="12">
    <location>
        <position position="178"/>
    </location>
    <ligand>
        <name>CoA</name>
        <dbReference type="ChEBI" id="CHEBI:57287"/>
    </ligand>
</feature>
<sequence>MNDIFLHSAMQIELGGYTLHLRPFDVARYSPQQPLPYSLTQPDDLLSAVTKRQAEFMAGRVAACDALQAAGVTPQMLSVGKHRAPQWPEGVVGSISHNENLALAVAQYVDNGTLLLGADVESWIDAHSLSLIQTAIADPQEAAILDSLSLSTTQRITTLFSAKESLFKALYPRVRRYLDFQDSRLIFWNEPASYLLLQLTHTAKKYIGDGRIFRVDYQWNEEAVVTLAQLSLAA</sequence>
<dbReference type="PRINTS" id="PR01399">
    <property type="entry name" value="ENTSNTHTASED"/>
</dbReference>
<evidence type="ECO:0000256" key="1">
    <source>
        <dbReference type="ARBA" id="ARBA00003937"/>
    </source>
</evidence>
<dbReference type="GO" id="GO:0009239">
    <property type="term" value="P:enterobactin biosynthetic process"/>
    <property type="evidence" value="ECO:0007669"/>
    <property type="project" value="UniProtKB-UniPathway"/>
</dbReference>
<feature type="binding site" evidence="12">
    <location>
        <position position="60"/>
    </location>
    <ligand>
        <name>CoA</name>
        <dbReference type="ChEBI" id="CHEBI:57287"/>
    </ligand>
</feature>
<dbReference type="GO" id="GO:0000287">
    <property type="term" value="F:magnesium ion binding"/>
    <property type="evidence" value="ECO:0007669"/>
    <property type="project" value="InterPro"/>
</dbReference>
<dbReference type="PANTHER" id="PTHR38096:SF1">
    <property type="entry name" value="ENTEROBACTIN SYNTHASE COMPONENT D"/>
    <property type="match status" value="1"/>
</dbReference>
<dbReference type="SUPFAM" id="SSF56214">
    <property type="entry name" value="4'-phosphopantetheinyl transferase"/>
    <property type="match status" value="1"/>
</dbReference>
<feature type="binding site" evidence="12">
    <location>
        <position position="119"/>
    </location>
    <ligand>
        <name>CoA</name>
        <dbReference type="ChEBI" id="CHEBI:57287"/>
    </ligand>
</feature>
<dbReference type="Pfam" id="PF17837">
    <property type="entry name" value="4PPT_N"/>
    <property type="match status" value="1"/>
</dbReference>
<comment type="similarity">
    <text evidence="3">Belongs to the P-Pant transferase superfamily. EntD family.</text>
</comment>
<evidence type="ECO:0000256" key="12">
    <source>
        <dbReference type="PIRSR" id="PIRSR603542-1"/>
    </source>
</evidence>
<evidence type="ECO:0000256" key="13">
    <source>
        <dbReference type="PIRSR" id="PIRSR603542-2"/>
    </source>
</evidence>
<feature type="binding site" evidence="12">
    <location>
        <begin position="96"/>
        <end position="97"/>
    </location>
    <ligand>
        <name>CoA</name>
        <dbReference type="ChEBI" id="CHEBI:57287"/>
    </ligand>
</feature>
<dbReference type="GO" id="GO:0009366">
    <property type="term" value="C:enterobactin synthetase complex"/>
    <property type="evidence" value="ECO:0007669"/>
    <property type="project" value="InterPro"/>
</dbReference>
<dbReference type="InterPro" id="IPR008278">
    <property type="entry name" value="4-PPantetheinyl_Trfase_dom"/>
</dbReference>
<keyword evidence="13" id="KW-0460">Magnesium</keyword>
<comment type="function">
    <text evidence="1">Involved in the biosynthesis of the siderophore enterobactin (enterochelin), which is a macrocyclic trimeric lactone of N-(2,3-dihydroxybenzoyl)-serine. The serine trilactone serves as a scaffolding for the three catechol functionalities that provide hexadentate coordination for the tightly ligated iron(2+) atoms. Plays an essential role in the assembly of the enterobactin by catalyzing the transfer of the 4'-phosphopantetheine (Ppant) moiety from coenzyme A to the apo-domains of both EntB (ArCP domain) and EntF (PCP domain) to yield their holo-forms which make them competent for the activation of 2,3-dihydroxybenzoate (DHB) and L-serine, respectively.</text>
</comment>
<dbReference type="UniPathway" id="UPA00017"/>
<evidence type="ECO:0000313" key="16">
    <source>
        <dbReference type="EMBL" id="SJZ94916.1"/>
    </source>
</evidence>
<feature type="domain" description="4'-phosphopantetheinyl transferase N-terminal" evidence="15">
    <location>
        <begin position="47"/>
        <end position="106"/>
    </location>
</feature>
<accession>A0A1T4PUC3</accession>
<evidence type="ECO:0000256" key="4">
    <source>
        <dbReference type="ARBA" id="ARBA00011503"/>
    </source>
</evidence>
<evidence type="ECO:0000256" key="11">
    <source>
        <dbReference type="ARBA" id="ARBA00049191"/>
    </source>
</evidence>
<comment type="cofactor">
    <cofactor evidence="13">
        <name>Mg(2+)</name>
        <dbReference type="ChEBI" id="CHEBI:18420"/>
    </cofactor>
</comment>
<keyword evidence="13" id="KW-0479">Metal-binding</keyword>
<dbReference type="GeneID" id="70583939"/>
<feature type="domain" description="4'-phosphopantetheinyl transferase" evidence="14">
    <location>
        <begin position="116"/>
        <end position="202"/>
    </location>
</feature>
<dbReference type="InterPro" id="IPR041354">
    <property type="entry name" value="4PPT_N"/>
</dbReference>